<accession>A0ABR1STH7</accession>
<evidence type="ECO:0000313" key="5">
    <source>
        <dbReference type="Proteomes" id="UP001396898"/>
    </source>
</evidence>
<protein>
    <recommendedName>
        <fullName evidence="3">C2H2-type domain-containing protein</fullName>
    </recommendedName>
</protein>
<evidence type="ECO:0000256" key="2">
    <source>
        <dbReference type="SAM" id="MobiDB-lite"/>
    </source>
</evidence>
<keyword evidence="1" id="KW-0479">Metal-binding</keyword>
<keyword evidence="5" id="KW-1185">Reference proteome</keyword>
<dbReference type="EMBL" id="JAQQWI010000003">
    <property type="protein sequence ID" value="KAK8037131.1"/>
    <property type="molecule type" value="Genomic_DNA"/>
</dbReference>
<proteinExistence type="predicted"/>
<evidence type="ECO:0000256" key="1">
    <source>
        <dbReference type="PROSITE-ProRule" id="PRU00042"/>
    </source>
</evidence>
<dbReference type="SMART" id="SM00355">
    <property type="entry name" value="ZnF_C2H2"/>
    <property type="match status" value="2"/>
</dbReference>
<dbReference type="PROSITE" id="PS50157">
    <property type="entry name" value="ZINC_FINGER_C2H2_2"/>
    <property type="match status" value="1"/>
</dbReference>
<sequence>MSDSERTGATFALCHPEEAPSQPQQSHDEDAWRHGSPGADPGPARLSASSRAVGVYACPECGEKLTRLDSMARHRRSRHRIGRQYYCRHPQCKGKSRSFGRFDNFKRHMETSHSIIVSPGSANEDDGDDDAIRESTHRSFHPPPPSASNAPVVRPTADSQVPPIAAPVNQHSQLRQPRATPVNNGKPLITKPNILPDLRSTDREDLESLEKHELIRRLRSKLMECEQLQHQCHVLTLERDEYAEAYRMSENGRMQRGERE</sequence>
<feature type="region of interest" description="Disordered" evidence="2">
    <location>
        <begin position="117"/>
        <end position="196"/>
    </location>
</feature>
<dbReference type="PROSITE" id="PS00028">
    <property type="entry name" value="ZINC_FINGER_C2H2_1"/>
    <property type="match status" value="1"/>
</dbReference>
<dbReference type="Gene3D" id="3.30.160.60">
    <property type="entry name" value="Classic Zinc Finger"/>
    <property type="match status" value="1"/>
</dbReference>
<dbReference type="InterPro" id="IPR013087">
    <property type="entry name" value="Znf_C2H2_type"/>
</dbReference>
<keyword evidence="1" id="KW-0862">Zinc</keyword>
<comment type="caution">
    <text evidence="4">The sequence shown here is derived from an EMBL/GenBank/DDBJ whole genome shotgun (WGS) entry which is preliminary data.</text>
</comment>
<feature type="domain" description="C2H2-type" evidence="3">
    <location>
        <begin position="56"/>
        <end position="84"/>
    </location>
</feature>
<dbReference type="Proteomes" id="UP001396898">
    <property type="component" value="Unassembled WGS sequence"/>
</dbReference>
<reference evidence="4 5" key="1">
    <citation type="submission" date="2023-01" db="EMBL/GenBank/DDBJ databases">
        <title>Analysis of 21 Apiospora genomes using comparative genomics revels a genus with tremendous synthesis potential of carbohydrate active enzymes and secondary metabolites.</title>
        <authorList>
            <person name="Sorensen T."/>
        </authorList>
    </citation>
    <scope>NUCLEOTIDE SEQUENCE [LARGE SCALE GENOMIC DNA]</scope>
    <source>
        <strain evidence="4 5">CBS 20057</strain>
    </source>
</reference>
<evidence type="ECO:0000259" key="3">
    <source>
        <dbReference type="PROSITE" id="PS50157"/>
    </source>
</evidence>
<feature type="region of interest" description="Disordered" evidence="2">
    <location>
        <begin position="1"/>
        <end position="48"/>
    </location>
</feature>
<organism evidence="4 5">
    <name type="scientific">Apiospora marii</name>
    <dbReference type="NCBI Taxonomy" id="335849"/>
    <lineage>
        <taxon>Eukaryota</taxon>
        <taxon>Fungi</taxon>
        <taxon>Dikarya</taxon>
        <taxon>Ascomycota</taxon>
        <taxon>Pezizomycotina</taxon>
        <taxon>Sordariomycetes</taxon>
        <taxon>Xylariomycetidae</taxon>
        <taxon>Amphisphaeriales</taxon>
        <taxon>Apiosporaceae</taxon>
        <taxon>Apiospora</taxon>
    </lineage>
</organism>
<name>A0ABR1STH7_9PEZI</name>
<gene>
    <name evidence="4" type="ORF">PG991_001445</name>
</gene>
<evidence type="ECO:0000313" key="4">
    <source>
        <dbReference type="EMBL" id="KAK8037131.1"/>
    </source>
</evidence>
<keyword evidence="1" id="KW-0863">Zinc-finger</keyword>